<reference evidence="1 2" key="1">
    <citation type="journal article" date="2015" name="Emerg. Microbes Infect.">
        <title>Characterization of 17 strains belonging to the Mycobacterium simiae complex and description of Mycobacterium paraense sp. nov.</title>
        <authorList>
            <person name="Fusco da Costa A.R."/>
            <person name="Fedrizzi T."/>
            <person name="Lopes M.L."/>
            <person name="Pecorari M."/>
            <person name="Oliveira da Costa W.L."/>
            <person name="Giacobazzi E."/>
            <person name="da Costa Bahia J.R."/>
            <person name="De Sanctis V."/>
            <person name="Batista Lima K.V."/>
            <person name="Bertorelli R."/>
            <person name="Grottola A."/>
            <person name="Fabio A."/>
            <person name="Mariottini A."/>
            <person name="Ferretti P."/>
            <person name="Di Leva F."/>
            <person name="Fregni Serpini G."/>
            <person name="Tagliazucchi S."/>
            <person name="Rumpianesi F."/>
            <person name="Jousson O."/>
            <person name="Segata N."/>
            <person name="Tortoli E."/>
        </authorList>
    </citation>
    <scope>NUCLEOTIDE SEQUENCE [LARGE SCALE GENOMIC DNA]</scope>
    <source>
        <strain evidence="1 2">IEC33</strain>
    </source>
</reference>
<name>A0A1X2AK97_9MYCO</name>
<accession>A0A1X2AK97</accession>
<evidence type="ECO:0000313" key="1">
    <source>
        <dbReference type="EMBL" id="ORW51814.1"/>
    </source>
</evidence>
<evidence type="ECO:0000313" key="2">
    <source>
        <dbReference type="Proteomes" id="UP000193285"/>
    </source>
</evidence>
<proteinExistence type="predicted"/>
<sequence length="64" mass="6280">MIAEQRRDGGRHLVGAAASIPVVGPAAAASAARTVAAMFSKSVAAAAKSLGAAITYDIVCLPTV</sequence>
<protein>
    <submittedName>
        <fullName evidence="1">Uncharacterized protein</fullName>
    </submittedName>
</protein>
<dbReference type="EMBL" id="LQPN01000018">
    <property type="protein sequence ID" value="ORW51814.1"/>
    <property type="molecule type" value="Genomic_DNA"/>
</dbReference>
<dbReference type="AlphaFoldDB" id="A0A1X2AK97"/>
<gene>
    <name evidence="1" type="ORF">AWB90_04710</name>
</gene>
<dbReference type="Proteomes" id="UP000193285">
    <property type="component" value="Unassembled WGS sequence"/>
</dbReference>
<organism evidence="1 2">
    <name type="scientific">Mycobacterium paraense</name>
    <dbReference type="NCBI Taxonomy" id="767916"/>
    <lineage>
        <taxon>Bacteria</taxon>
        <taxon>Bacillati</taxon>
        <taxon>Actinomycetota</taxon>
        <taxon>Actinomycetes</taxon>
        <taxon>Mycobacteriales</taxon>
        <taxon>Mycobacteriaceae</taxon>
        <taxon>Mycobacterium</taxon>
        <taxon>Mycobacterium simiae complex</taxon>
    </lineage>
</organism>
<comment type="caution">
    <text evidence="1">The sequence shown here is derived from an EMBL/GenBank/DDBJ whole genome shotgun (WGS) entry which is preliminary data.</text>
</comment>